<feature type="transmembrane region" description="Helical" evidence="8">
    <location>
        <begin position="165"/>
        <end position="184"/>
    </location>
</feature>
<dbReference type="GO" id="GO:0016020">
    <property type="term" value="C:membrane"/>
    <property type="evidence" value="ECO:0007669"/>
    <property type="project" value="UniProtKB-SubCell"/>
</dbReference>
<evidence type="ECO:0000256" key="3">
    <source>
        <dbReference type="ARBA" id="ARBA00022692"/>
    </source>
</evidence>
<feature type="transmembrane region" description="Helical" evidence="8">
    <location>
        <begin position="229"/>
        <end position="252"/>
    </location>
</feature>
<dbReference type="GO" id="GO:0055085">
    <property type="term" value="P:transmembrane transport"/>
    <property type="evidence" value="ECO:0007669"/>
    <property type="project" value="TreeGrafter"/>
</dbReference>
<evidence type="ECO:0000256" key="7">
    <source>
        <dbReference type="SAM" id="MobiDB-lite"/>
    </source>
</evidence>
<dbReference type="AlphaFoldDB" id="A0A5R8KG32"/>
<dbReference type="Pfam" id="PF01594">
    <property type="entry name" value="AI-2E_transport"/>
    <property type="match status" value="1"/>
</dbReference>
<evidence type="ECO:0000313" key="9">
    <source>
        <dbReference type="EMBL" id="TLD71262.1"/>
    </source>
</evidence>
<dbReference type="PANTHER" id="PTHR21716:SF64">
    <property type="entry name" value="AI-2 TRANSPORT PROTEIN TQSA"/>
    <property type="match status" value="1"/>
</dbReference>
<feature type="transmembrane region" description="Helical" evidence="8">
    <location>
        <begin position="258"/>
        <end position="279"/>
    </location>
</feature>
<name>A0A5R8KG32_9BACT</name>
<feature type="transmembrane region" description="Helical" evidence="8">
    <location>
        <begin position="12"/>
        <end position="29"/>
    </location>
</feature>
<feature type="transmembrane region" description="Helical" evidence="8">
    <location>
        <begin position="286"/>
        <end position="308"/>
    </location>
</feature>
<dbReference type="EMBL" id="VAUV01000005">
    <property type="protein sequence ID" value="TLD71262.1"/>
    <property type="molecule type" value="Genomic_DNA"/>
</dbReference>
<dbReference type="OrthoDB" id="9812358at2"/>
<feature type="coiled-coil region" evidence="6">
    <location>
        <begin position="425"/>
        <end position="452"/>
    </location>
</feature>
<feature type="region of interest" description="Disordered" evidence="7">
    <location>
        <begin position="128"/>
        <end position="152"/>
    </location>
</feature>
<gene>
    <name evidence="9" type="ORF">FEM03_06925</name>
</gene>
<keyword evidence="4 8" id="KW-1133">Transmembrane helix</keyword>
<proteinExistence type="inferred from homology"/>
<reference evidence="9 10" key="1">
    <citation type="submission" date="2019-05" db="EMBL/GenBank/DDBJ databases">
        <title>Verrucobacter flavum gen. nov., sp. nov. a new member of the family Verrucomicrobiaceae.</title>
        <authorList>
            <person name="Szuroczki S."/>
            <person name="Abbaszade G."/>
            <person name="Szabo A."/>
            <person name="Felfoldi T."/>
            <person name="Schumann P."/>
            <person name="Boka K."/>
            <person name="Keki Z."/>
            <person name="Toumi M."/>
            <person name="Toth E."/>
        </authorList>
    </citation>
    <scope>NUCLEOTIDE SEQUENCE [LARGE SCALE GENOMIC DNA]</scope>
    <source>
        <strain evidence="9 10">MG-N-17</strain>
    </source>
</reference>
<dbReference type="PANTHER" id="PTHR21716">
    <property type="entry name" value="TRANSMEMBRANE PROTEIN"/>
    <property type="match status" value="1"/>
</dbReference>
<evidence type="ECO:0000256" key="4">
    <source>
        <dbReference type="ARBA" id="ARBA00022989"/>
    </source>
</evidence>
<keyword evidence="5 8" id="KW-0472">Membrane</keyword>
<dbReference type="RefSeq" id="WP_138085475.1">
    <property type="nucleotide sequence ID" value="NZ_VAUV01000005.1"/>
</dbReference>
<keyword evidence="10" id="KW-1185">Reference proteome</keyword>
<evidence type="ECO:0000256" key="1">
    <source>
        <dbReference type="ARBA" id="ARBA00004141"/>
    </source>
</evidence>
<feature type="compositionally biased region" description="Pro residues" evidence="7">
    <location>
        <begin position="137"/>
        <end position="148"/>
    </location>
</feature>
<comment type="subcellular location">
    <subcellularLocation>
        <location evidence="1">Membrane</location>
        <topology evidence="1">Multi-pass membrane protein</topology>
    </subcellularLocation>
</comment>
<feature type="transmembrane region" description="Helical" evidence="8">
    <location>
        <begin position="61"/>
        <end position="82"/>
    </location>
</feature>
<keyword evidence="3 8" id="KW-0812">Transmembrane</keyword>
<comment type="similarity">
    <text evidence="2">Belongs to the autoinducer-2 exporter (AI-2E) (TC 2.A.86) family.</text>
</comment>
<comment type="caution">
    <text evidence="9">The sequence shown here is derived from an EMBL/GenBank/DDBJ whole genome shotgun (WGS) entry which is preliminary data.</text>
</comment>
<organism evidence="9 10">
    <name type="scientific">Phragmitibacter flavus</name>
    <dbReference type="NCBI Taxonomy" id="2576071"/>
    <lineage>
        <taxon>Bacteria</taxon>
        <taxon>Pseudomonadati</taxon>
        <taxon>Verrucomicrobiota</taxon>
        <taxon>Verrucomicrobiia</taxon>
        <taxon>Verrucomicrobiales</taxon>
        <taxon>Verrucomicrobiaceae</taxon>
        <taxon>Phragmitibacter</taxon>
    </lineage>
</organism>
<evidence type="ECO:0000256" key="8">
    <source>
        <dbReference type="SAM" id="Phobius"/>
    </source>
</evidence>
<evidence type="ECO:0000256" key="6">
    <source>
        <dbReference type="SAM" id="Coils"/>
    </source>
</evidence>
<dbReference type="InterPro" id="IPR002549">
    <property type="entry name" value="AI-2E-like"/>
</dbReference>
<keyword evidence="6" id="KW-0175">Coiled coil</keyword>
<accession>A0A5R8KG32</accession>
<dbReference type="Proteomes" id="UP000306196">
    <property type="component" value="Unassembled WGS sequence"/>
</dbReference>
<feature type="transmembrane region" description="Helical" evidence="8">
    <location>
        <begin position="35"/>
        <end position="54"/>
    </location>
</feature>
<evidence type="ECO:0000256" key="5">
    <source>
        <dbReference type="ARBA" id="ARBA00023136"/>
    </source>
</evidence>
<protein>
    <submittedName>
        <fullName evidence="9">AI-2E family transporter</fullName>
    </submittedName>
</protein>
<evidence type="ECO:0000256" key="2">
    <source>
        <dbReference type="ARBA" id="ARBA00009773"/>
    </source>
</evidence>
<evidence type="ECO:0000313" key="10">
    <source>
        <dbReference type="Proteomes" id="UP000306196"/>
    </source>
</evidence>
<feature type="transmembrane region" description="Helical" evidence="8">
    <location>
        <begin position="328"/>
        <end position="352"/>
    </location>
</feature>
<sequence>MPRRFATKSHSAFIGFLTVVLIVTVLYLGKNFIMPLALAALLAFMLGPLVRLLCHWNLPRTLAVVIVTVFTFSALAFVGWLLGQQAAMLAEELPNYQQNINKRIASIQNFGEQGFIQKMRQFGESLSSDVLGSAPAPANPDQPAPPQPQGEGLASKALNTMLSGLANGLGTASVIILIVIFLLLRQEDTSQRIVRLAGFSRLTTTTRALDEVGDRVSHYLLMQGTINGLYGLMLSGALALVGLPYVILWGVLAAIFRYIPYIGPIIVAVLPVGFSLAYFDGWTQPLIVIGVIMALELCTNMILEPVLYGKSTGVSDLAIIIAITFWTWLWGGIGLVLATPLTVVLVVFAKYIPSLQWIDILMGDKPKPQPHLSYYQQLISDDHEITHSTIEESIEDKGLPETMESIVLPALSLTRRETLLGKLTHEEQTEVHDKLERTLKLIEAENEATNAATNITVSETTPSHPVTIFARALHGSDDALALRSLAILLPSTIELEISQEPHLIGELIHRIETHKPDLICISAMPPDASASAIILCRRFRNRLPNLKILVCRWALPDDELDDRAIREAGATWVATSVSKAAEIIQRFAEG</sequence>